<feature type="non-terminal residue" evidence="1">
    <location>
        <position position="71"/>
    </location>
</feature>
<accession>A0A382L8Z2</accession>
<dbReference type="EMBL" id="UINC01085541">
    <property type="protein sequence ID" value="SVC33196.1"/>
    <property type="molecule type" value="Genomic_DNA"/>
</dbReference>
<proteinExistence type="predicted"/>
<dbReference type="AlphaFoldDB" id="A0A382L8Z2"/>
<organism evidence="1">
    <name type="scientific">marine metagenome</name>
    <dbReference type="NCBI Taxonomy" id="408172"/>
    <lineage>
        <taxon>unclassified sequences</taxon>
        <taxon>metagenomes</taxon>
        <taxon>ecological metagenomes</taxon>
    </lineage>
</organism>
<gene>
    <name evidence="1" type="ORF">METZ01_LOCUS286050</name>
</gene>
<name>A0A382L8Z2_9ZZZZ</name>
<sequence>VVLFMALSPSGSSDFSEDGEPHWCGVCKEIIPVTVGDSLEYSEKNPGQAMVCPKCNKGRLILGRKCAINGC</sequence>
<evidence type="ECO:0000313" key="1">
    <source>
        <dbReference type="EMBL" id="SVC33196.1"/>
    </source>
</evidence>
<reference evidence="1" key="1">
    <citation type="submission" date="2018-05" db="EMBL/GenBank/DDBJ databases">
        <authorList>
            <person name="Lanie J.A."/>
            <person name="Ng W.-L."/>
            <person name="Kazmierczak K.M."/>
            <person name="Andrzejewski T.M."/>
            <person name="Davidsen T.M."/>
            <person name="Wayne K.J."/>
            <person name="Tettelin H."/>
            <person name="Glass J.I."/>
            <person name="Rusch D."/>
            <person name="Podicherti R."/>
            <person name="Tsui H.-C.T."/>
            <person name="Winkler M.E."/>
        </authorList>
    </citation>
    <scope>NUCLEOTIDE SEQUENCE</scope>
</reference>
<protein>
    <submittedName>
        <fullName evidence="1">Uncharacterized protein</fullName>
    </submittedName>
</protein>
<feature type="non-terminal residue" evidence="1">
    <location>
        <position position="1"/>
    </location>
</feature>